<organism evidence="2 3">
    <name type="scientific">Saccharospirillum salsuginis</name>
    <dbReference type="NCBI Taxonomy" id="418750"/>
    <lineage>
        <taxon>Bacteria</taxon>
        <taxon>Pseudomonadati</taxon>
        <taxon>Pseudomonadota</taxon>
        <taxon>Gammaproteobacteria</taxon>
        <taxon>Oceanospirillales</taxon>
        <taxon>Saccharospirillaceae</taxon>
        <taxon>Saccharospirillum</taxon>
    </lineage>
</organism>
<dbReference type="EMBL" id="BMXR01000007">
    <property type="protein sequence ID" value="GGX59408.1"/>
    <property type="molecule type" value="Genomic_DNA"/>
</dbReference>
<dbReference type="InterPro" id="IPR009339">
    <property type="entry name" value="DUF998"/>
</dbReference>
<accession>A0A918KFB0</accession>
<evidence type="ECO:0000313" key="2">
    <source>
        <dbReference type="EMBL" id="GGX59408.1"/>
    </source>
</evidence>
<dbReference type="RefSeq" id="WP_189609946.1">
    <property type="nucleotide sequence ID" value="NZ_BMXR01000007.1"/>
</dbReference>
<keyword evidence="3" id="KW-1185">Reference proteome</keyword>
<protein>
    <recommendedName>
        <fullName evidence="4">DUF998 domain-containing protein</fullName>
    </recommendedName>
</protein>
<dbReference type="Pfam" id="PF06197">
    <property type="entry name" value="DUF998"/>
    <property type="match status" value="1"/>
</dbReference>
<gene>
    <name evidence="2" type="ORF">GCM10007392_29130</name>
</gene>
<keyword evidence="1" id="KW-0472">Membrane</keyword>
<sequence length="196" mass="21914">MLTKTVFLSALASALLILMPWVLGAQVSGYDATRFISELGALDMPNRSMANGAFFLIGAFWMGTTEAVRKGLEPAPMDPWIRFGVIAFAASYIGSVIFPCDYQCPVGGSFNQTVHNTLIWVLYAGAFVAAVRMPLPGRVGLGRTLKVLTVVCFMSMQLAAWERDWWPGIWQRAYEACFVVLWWLWLNNLYSRKEAE</sequence>
<feature type="transmembrane region" description="Helical" evidence="1">
    <location>
        <begin position="173"/>
        <end position="190"/>
    </location>
</feature>
<comment type="caution">
    <text evidence="2">The sequence shown here is derived from an EMBL/GenBank/DDBJ whole genome shotgun (WGS) entry which is preliminary data.</text>
</comment>
<dbReference type="Proteomes" id="UP000626148">
    <property type="component" value="Unassembled WGS sequence"/>
</dbReference>
<reference evidence="2" key="2">
    <citation type="submission" date="2020-09" db="EMBL/GenBank/DDBJ databases">
        <authorList>
            <person name="Sun Q."/>
            <person name="Kim S."/>
        </authorList>
    </citation>
    <scope>NUCLEOTIDE SEQUENCE</scope>
    <source>
        <strain evidence="2">KCTC 22169</strain>
    </source>
</reference>
<feature type="transmembrane region" description="Helical" evidence="1">
    <location>
        <begin position="80"/>
        <end position="98"/>
    </location>
</feature>
<reference evidence="2" key="1">
    <citation type="journal article" date="2014" name="Int. J. Syst. Evol. Microbiol.">
        <title>Complete genome sequence of Corynebacterium casei LMG S-19264T (=DSM 44701T), isolated from a smear-ripened cheese.</title>
        <authorList>
            <consortium name="US DOE Joint Genome Institute (JGI-PGF)"/>
            <person name="Walter F."/>
            <person name="Albersmeier A."/>
            <person name="Kalinowski J."/>
            <person name="Ruckert C."/>
        </authorList>
    </citation>
    <scope>NUCLEOTIDE SEQUENCE</scope>
    <source>
        <strain evidence="2">KCTC 22169</strain>
    </source>
</reference>
<feature type="transmembrane region" description="Helical" evidence="1">
    <location>
        <begin position="118"/>
        <end position="135"/>
    </location>
</feature>
<dbReference type="AlphaFoldDB" id="A0A918KFB0"/>
<evidence type="ECO:0000256" key="1">
    <source>
        <dbReference type="SAM" id="Phobius"/>
    </source>
</evidence>
<name>A0A918KFB0_9GAMM</name>
<evidence type="ECO:0000313" key="3">
    <source>
        <dbReference type="Proteomes" id="UP000626148"/>
    </source>
</evidence>
<keyword evidence="1" id="KW-1133">Transmembrane helix</keyword>
<evidence type="ECO:0008006" key="4">
    <source>
        <dbReference type="Google" id="ProtNLM"/>
    </source>
</evidence>
<proteinExistence type="predicted"/>
<feature type="transmembrane region" description="Helical" evidence="1">
    <location>
        <begin position="144"/>
        <end position="161"/>
    </location>
</feature>
<keyword evidence="1" id="KW-0812">Transmembrane</keyword>
<feature type="transmembrane region" description="Helical" evidence="1">
    <location>
        <begin position="49"/>
        <end position="68"/>
    </location>
</feature>